<name>A0A3B1DW44_9ZZZZ</name>
<proteinExistence type="predicted"/>
<dbReference type="InterPro" id="IPR045062">
    <property type="entry name" value="Cyt_c_biogenesis_CcsA/CcmC"/>
</dbReference>
<feature type="transmembrane region" description="Helical" evidence="6">
    <location>
        <begin position="45"/>
        <end position="63"/>
    </location>
</feature>
<evidence type="ECO:0000256" key="4">
    <source>
        <dbReference type="ARBA" id="ARBA00022989"/>
    </source>
</evidence>
<feature type="transmembrane region" description="Helical" evidence="6">
    <location>
        <begin position="1044"/>
        <end position="1065"/>
    </location>
</feature>
<dbReference type="Pfam" id="PF05140">
    <property type="entry name" value="ResB"/>
    <property type="match status" value="1"/>
</dbReference>
<dbReference type="GO" id="GO:0017004">
    <property type="term" value="P:cytochrome complex assembly"/>
    <property type="evidence" value="ECO:0007669"/>
    <property type="project" value="UniProtKB-KW"/>
</dbReference>
<evidence type="ECO:0000313" key="9">
    <source>
        <dbReference type="EMBL" id="VAX40454.1"/>
    </source>
</evidence>
<feature type="transmembrane region" description="Helical" evidence="6">
    <location>
        <begin position="1286"/>
        <end position="1304"/>
    </location>
</feature>
<gene>
    <name evidence="9" type="ORF">MNBD_PLANCTO02-1856</name>
</gene>
<dbReference type="PANTHER" id="PTHR30071">
    <property type="entry name" value="HEME EXPORTER PROTEIN C"/>
    <property type="match status" value="1"/>
</dbReference>
<feature type="transmembrane region" description="Helical" evidence="6">
    <location>
        <begin position="247"/>
        <end position="269"/>
    </location>
</feature>
<dbReference type="PANTHER" id="PTHR30071:SF1">
    <property type="entry name" value="CYTOCHROME B_B6 PROTEIN-RELATED"/>
    <property type="match status" value="1"/>
</dbReference>
<keyword evidence="4 6" id="KW-1133">Transmembrane helix</keyword>
<protein>
    <submittedName>
        <fullName evidence="9">Cytochrome C-type biogenesis protein</fullName>
    </submittedName>
</protein>
<feature type="domain" description="Cytochrome c assembly protein" evidence="7">
    <location>
        <begin position="1101"/>
        <end position="1312"/>
    </location>
</feature>
<comment type="subcellular location">
    <subcellularLocation>
        <location evidence="1">Membrane</location>
        <topology evidence="1">Multi-pass membrane protein</topology>
    </subcellularLocation>
</comment>
<feature type="transmembrane region" description="Helical" evidence="6">
    <location>
        <begin position="1218"/>
        <end position="1241"/>
    </location>
</feature>
<feature type="transmembrane region" description="Helical" evidence="6">
    <location>
        <begin position="180"/>
        <end position="201"/>
    </location>
</feature>
<feature type="transmembrane region" description="Helical" evidence="6">
    <location>
        <begin position="1261"/>
        <end position="1279"/>
    </location>
</feature>
<feature type="domain" description="ResB-like" evidence="8">
    <location>
        <begin position="482"/>
        <end position="550"/>
    </location>
</feature>
<reference evidence="9" key="1">
    <citation type="submission" date="2018-06" db="EMBL/GenBank/DDBJ databases">
        <authorList>
            <person name="Zhirakovskaya E."/>
        </authorList>
    </citation>
    <scope>NUCLEOTIDE SEQUENCE</scope>
</reference>
<dbReference type="GO" id="GO:0005886">
    <property type="term" value="C:plasma membrane"/>
    <property type="evidence" value="ECO:0007669"/>
    <property type="project" value="TreeGrafter"/>
</dbReference>
<evidence type="ECO:0000256" key="1">
    <source>
        <dbReference type="ARBA" id="ARBA00004141"/>
    </source>
</evidence>
<evidence type="ECO:0000256" key="5">
    <source>
        <dbReference type="ARBA" id="ARBA00023136"/>
    </source>
</evidence>
<feature type="transmembrane region" description="Helical" evidence="6">
    <location>
        <begin position="75"/>
        <end position="94"/>
    </location>
</feature>
<dbReference type="GO" id="GO:0020037">
    <property type="term" value="F:heme binding"/>
    <property type="evidence" value="ECO:0007669"/>
    <property type="project" value="InterPro"/>
</dbReference>
<evidence type="ECO:0000259" key="8">
    <source>
        <dbReference type="Pfam" id="PF05140"/>
    </source>
</evidence>
<sequence length="1361" mass="152517">MSTDTTSLSDDSKKTAALTGVGRRKTSGFYTTIQRVLKPLASLKLTVVLFALSIFLVFAGTLAQTKMDIWAVVHGYFRTWVAYIEFQVFLPAPFFSKKPPEIPGGIFFPGGWAIGTLLALNLFSAHLVRFKAQARGTRLYAGLGVILLGIIVTALVIFSGSMGNGMQDKPFVSYDILWKFFLTGLAVLWLVLTGSIVSLDMENSKNTRTLHTVLSVVSVALGALLAWLFVLQWRGEETPLSDPSMRILWQLTQASIASFVLLAGCIMVFKKRGGMVMLHVGVAVLMFSELLVGIIAVEERMDIVEGEVARYAFDIRTVEMAIIDPSDLEKQHVVVIPKSILNAVSNFESKNIISRTFSKWIYGKPNPIISRDSLPFDVRVDQFYQNGVIERTPTSKEDYPHIQGFGVRNSATPVTASTGVEGASVDNSIVYVTLLKKMKEGGKTIAEKDRVIGTWLLSCYLDREESVLFNGKTRLVSLRFKRSYKPYTIELKDFRDDKYTGTMETKNFSSTIQLVDKRNNVDREIDIWMNNPLRYAGETFYQSGHDKDKRTGKEITSLSVVTNVGWMMPYVACMLVWWGMLAHFSQMLIRFSAQGIQLVSQGKQQLKASTQHSESPRSSSLATIQKFLPLLIVVIFAGWFASKARSPKAPEEKPNPQAFAQLPVAYQGRVKPFDSLARNSLIVISNKSELSVTIKNKTKLTKNKVEKRPAINWLLDLMVHQDKADRYEIFRIVNMSVLSFLDLPVKKSHLYSFEDIAKSSSKFPGEAIKARKAQKAKENLTAYQRKIIELDNRVRQYLMIRNSVYLPPENFKSSYKQIDYLMGVPLGKRQLSTAPLGIPQPAKETTSRGDKRNWELIYEAAAKVWIYEKAKKEGLKNIEEFSTFCVNEIMKDGGLSDLVNAQMIEEFLPKALALEMKKIFPEKTKQELLKIAQERIRKKEIPPKALEALRMVSQQLASIEIAQKVNNNLAMTITSIMGTTDLTIPPDPVAVKFIAILKAYRNDDVAAYNNAIAEYRDELKARSFEEIDLGKSKFEVFFNQTSSFYYSAFLYIFAFLFAMFSFIGWREPLRKSAFWLIVFTFAIHTFAVLARIYISGRPPVTNLYSSAAFIGWATVLAGIVIELIFQIGLGNIIAAVTGAAALGIAHFLSQDGEDTITVMKAVLDSQFWLATHVVCISLGYAATFLAGMIGIYSVIVRTLSLLLISKQSIKETKEIMRILYRITYGVICFAIFFSFVGTVLGGLWADDSWGRFWGWDTKENGALIIVLWNALVLHARWGGMVKERGFAMLVIVGNIVTAWSWFGVNELGIGLHSYGFTEGALMALGIFIISQLLILSLGFIPSKTDPVVTSQITNHQDVPKE</sequence>
<evidence type="ECO:0000256" key="6">
    <source>
        <dbReference type="SAM" id="Phobius"/>
    </source>
</evidence>
<evidence type="ECO:0000256" key="3">
    <source>
        <dbReference type="ARBA" id="ARBA00022748"/>
    </source>
</evidence>
<organism evidence="9">
    <name type="scientific">hydrothermal vent metagenome</name>
    <dbReference type="NCBI Taxonomy" id="652676"/>
    <lineage>
        <taxon>unclassified sequences</taxon>
        <taxon>metagenomes</taxon>
        <taxon>ecological metagenomes</taxon>
    </lineage>
</organism>
<evidence type="ECO:0000256" key="2">
    <source>
        <dbReference type="ARBA" id="ARBA00022692"/>
    </source>
</evidence>
<feature type="transmembrane region" description="Helical" evidence="6">
    <location>
        <begin position="213"/>
        <end position="235"/>
    </location>
</feature>
<feature type="transmembrane region" description="Helical" evidence="6">
    <location>
        <begin position="106"/>
        <end position="128"/>
    </location>
</feature>
<dbReference type="InterPro" id="IPR002541">
    <property type="entry name" value="Cyt_c_assembly"/>
</dbReference>
<accession>A0A3B1DW44</accession>
<evidence type="ECO:0000259" key="7">
    <source>
        <dbReference type="Pfam" id="PF01578"/>
    </source>
</evidence>
<keyword evidence="2 6" id="KW-0812">Transmembrane</keyword>
<feature type="transmembrane region" description="Helical" evidence="6">
    <location>
        <begin position="1319"/>
        <end position="1340"/>
    </location>
</feature>
<feature type="transmembrane region" description="Helical" evidence="6">
    <location>
        <begin position="276"/>
        <end position="297"/>
    </location>
</feature>
<dbReference type="EMBL" id="UOGL01000442">
    <property type="protein sequence ID" value="VAX40454.1"/>
    <property type="molecule type" value="Genomic_DNA"/>
</dbReference>
<feature type="transmembrane region" description="Helical" evidence="6">
    <location>
        <begin position="140"/>
        <end position="160"/>
    </location>
</feature>
<feature type="transmembrane region" description="Helical" evidence="6">
    <location>
        <begin position="1169"/>
        <end position="1197"/>
    </location>
</feature>
<feature type="transmembrane region" description="Helical" evidence="6">
    <location>
        <begin position="1132"/>
        <end position="1149"/>
    </location>
</feature>
<keyword evidence="5 6" id="KW-0472">Membrane</keyword>
<dbReference type="Pfam" id="PF01578">
    <property type="entry name" value="Cytochrom_C_asm"/>
    <property type="match status" value="1"/>
</dbReference>
<keyword evidence="3" id="KW-0201">Cytochrome c-type biogenesis</keyword>
<feature type="transmembrane region" description="Helical" evidence="6">
    <location>
        <begin position="1106"/>
        <end position="1125"/>
    </location>
</feature>
<feature type="transmembrane region" description="Helical" evidence="6">
    <location>
        <begin position="1072"/>
        <end position="1094"/>
    </location>
</feature>
<dbReference type="InterPro" id="IPR007816">
    <property type="entry name" value="ResB-like_domain"/>
</dbReference>